<feature type="transmembrane region" description="Helical" evidence="1">
    <location>
        <begin position="20"/>
        <end position="39"/>
    </location>
</feature>
<name>A0A8H2WHQ4_9AGAM</name>
<sequence length="108" mass="11007">MGGGTFSSSLLAMLSPSAQLLCRMSVVFICAVVAVLSPTPKLVGAYTYLVLTAKDVSFPPSANPSAQIEGLAVNIIGVLIGLGWSNLGLACAAFTARRYGIGSAESRA</sequence>
<gene>
    <name evidence="2" type="ORF">RDB_LOCUS20982</name>
</gene>
<feature type="non-terminal residue" evidence="2">
    <location>
        <position position="1"/>
    </location>
</feature>
<reference evidence="2" key="1">
    <citation type="submission" date="2021-01" db="EMBL/GenBank/DDBJ databases">
        <authorList>
            <person name="Kaushik A."/>
        </authorList>
    </citation>
    <scope>NUCLEOTIDE SEQUENCE</scope>
    <source>
        <strain evidence="2">AG1-1A</strain>
    </source>
</reference>
<keyword evidence="1" id="KW-1133">Transmembrane helix</keyword>
<feature type="transmembrane region" description="Helical" evidence="1">
    <location>
        <begin position="71"/>
        <end position="96"/>
    </location>
</feature>
<evidence type="ECO:0000313" key="3">
    <source>
        <dbReference type="Proteomes" id="UP000663840"/>
    </source>
</evidence>
<dbReference type="EMBL" id="CAJMWR010000401">
    <property type="protein sequence ID" value="CAE6374511.1"/>
    <property type="molecule type" value="Genomic_DNA"/>
</dbReference>
<evidence type="ECO:0000256" key="1">
    <source>
        <dbReference type="SAM" id="Phobius"/>
    </source>
</evidence>
<keyword evidence="1" id="KW-0472">Membrane</keyword>
<comment type="caution">
    <text evidence="2">The sequence shown here is derived from an EMBL/GenBank/DDBJ whole genome shotgun (WGS) entry which is preliminary data.</text>
</comment>
<protein>
    <submittedName>
        <fullName evidence="2">Uncharacterized protein</fullName>
    </submittedName>
</protein>
<dbReference type="Proteomes" id="UP000663840">
    <property type="component" value="Unassembled WGS sequence"/>
</dbReference>
<dbReference type="AlphaFoldDB" id="A0A8H2WHQ4"/>
<organism evidence="2 3">
    <name type="scientific">Rhizoctonia solani</name>
    <dbReference type="NCBI Taxonomy" id="456999"/>
    <lineage>
        <taxon>Eukaryota</taxon>
        <taxon>Fungi</taxon>
        <taxon>Dikarya</taxon>
        <taxon>Basidiomycota</taxon>
        <taxon>Agaricomycotina</taxon>
        <taxon>Agaricomycetes</taxon>
        <taxon>Cantharellales</taxon>
        <taxon>Ceratobasidiaceae</taxon>
        <taxon>Rhizoctonia</taxon>
    </lineage>
</organism>
<proteinExistence type="predicted"/>
<evidence type="ECO:0000313" key="2">
    <source>
        <dbReference type="EMBL" id="CAE6374511.1"/>
    </source>
</evidence>
<accession>A0A8H2WHQ4</accession>
<keyword evidence="1" id="KW-0812">Transmembrane</keyword>